<name>A0A9P4J7K5_9PEZI</name>
<dbReference type="EMBL" id="ML996084">
    <property type="protein sequence ID" value="KAF2153814.1"/>
    <property type="molecule type" value="Genomic_DNA"/>
</dbReference>
<feature type="domain" description="Peptidase M28" evidence="6">
    <location>
        <begin position="495"/>
        <end position="680"/>
    </location>
</feature>
<feature type="transmembrane region" description="Helical" evidence="3">
    <location>
        <begin position="159"/>
        <end position="178"/>
    </location>
</feature>
<evidence type="ECO:0000256" key="3">
    <source>
        <dbReference type="SAM" id="Phobius"/>
    </source>
</evidence>
<dbReference type="Gene3D" id="3.50.30.30">
    <property type="match status" value="1"/>
</dbReference>
<dbReference type="Pfam" id="PF04253">
    <property type="entry name" value="TFR_dimer"/>
    <property type="match status" value="1"/>
</dbReference>
<dbReference type="GO" id="GO:0004180">
    <property type="term" value="F:carboxypeptidase activity"/>
    <property type="evidence" value="ECO:0007669"/>
    <property type="project" value="UniProtKB-KW"/>
</dbReference>
<comment type="similarity">
    <text evidence="1">Belongs to the peptidase M28 family. M28B subfamily.</text>
</comment>
<dbReference type="SUPFAM" id="SSF47672">
    <property type="entry name" value="Transferrin receptor-like dimerisation domain"/>
    <property type="match status" value="1"/>
</dbReference>
<keyword evidence="7" id="KW-0121">Carboxypeptidase</keyword>
<evidence type="ECO:0000256" key="2">
    <source>
        <dbReference type="SAM" id="MobiDB-lite"/>
    </source>
</evidence>
<evidence type="ECO:0000256" key="1">
    <source>
        <dbReference type="ARBA" id="ARBA00005634"/>
    </source>
</evidence>
<evidence type="ECO:0000259" key="6">
    <source>
        <dbReference type="Pfam" id="PF04389"/>
    </source>
</evidence>
<evidence type="ECO:0000313" key="8">
    <source>
        <dbReference type="Proteomes" id="UP000799439"/>
    </source>
</evidence>
<dbReference type="InterPro" id="IPR007484">
    <property type="entry name" value="Peptidase_M28"/>
</dbReference>
<dbReference type="PANTHER" id="PTHR10404">
    <property type="entry name" value="N-ACETYLATED-ALPHA-LINKED ACIDIC DIPEPTIDASE"/>
    <property type="match status" value="1"/>
</dbReference>
<dbReference type="AlphaFoldDB" id="A0A9P4J7K5"/>
<dbReference type="Gene3D" id="3.40.630.10">
    <property type="entry name" value="Zn peptidases"/>
    <property type="match status" value="1"/>
</dbReference>
<comment type="caution">
    <text evidence="7">The sequence shown here is derived from an EMBL/GenBank/DDBJ whole genome shotgun (WGS) entry which is preliminary data.</text>
</comment>
<feature type="domain" description="PA" evidence="4">
    <location>
        <begin position="307"/>
        <end position="394"/>
    </location>
</feature>
<dbReference type="Pfam" id="PF04389">
    <property type="entry name" value="Peptidase_M28"/>
    <property type="match status" value="1"/>
</dbReference>
<dbReference type="InterPro" id="IPR003137">
    <property type="entry name" value="PA_domain"/>
</dbReference>
<dbReference type="PANTHER" id="PTHR10404:SF71">
    <property type="entry name" value="CARBOXYPEPTIDASE TRE2, PUTATIVE (AFU_ORTHOLOGUE AFUA_3G10650)-RELATED"/>
    <property type="match status" value="1"/>
</dbReference>
<dbReference type="SUPFAM" id="SSF53187">
    <property type="entry name" value="Zn-dependent exopeptidases"/>
    <property type="match status" value="1"/>
</dbReference>
<keyword evidence="3" id="KW-1133">Transmembrane helix</keyword>
<keyword evidence="3" id="KW-0472">Membrane</keyword>
<gene>
    <name evidence="7" type="ORF">K461DRAFT_311861</name>
</gene>
<evidence type="ECO:0000259" key="5">
    <source>
        <dbReference type="Pfam" id="PF04253"/>
    </source>
</evidence>
<dbReference type="InterPro" id="IPR046450">
    <property type="entry name" value="PA_dom_sf"/>
</dbReference>
<keyword evidence="3" id="KW-0812">Transmembrane</keyword>
<keyword evidence="7" id="KW-0378">Hydrolase</keyword>
<evidence type="ECO:0000259" key="4">
    <source>
        <dbReference type="Pfam" id="PF02225"/>
    </source>
</evidence>
<feature type="domain" description="Transferrin receptor-like dimerisation" evidence="5">
    <location>
        <begin position="740"/>
        <end position="873"/>
    </location>
</feature>
<feature type="region of interest" description="Disordered" evidence="2">
    <location>
        <begin position="1"/>
        <end position="59"/>
    </location>
</feature>
<dbReference type="InterPro" id="IPR036757">
    <property type="entry name" value="TFR-like_dimer_dom_sf"/>
</dbReference>
<accession>A0A9P4J7K5</accession>
<dbReference type="Pfam" id="PF02225">
    <property type="entry name" value="PA"/>
    <property type="match status" value="1"/>
</dbReference>
<dbReference type="SUPFAM" id="SSF52025">
    <property type="entry name" value="PA domain"/>
    <property type="match status" value="1"/>
</dbReference>
<evidence type="ECO:0000313" key="7">
    <source>
        <dbReference type="EMBL" id="KAF2153814.1"/>
    </source>
</evidence>
<dbReference type="Proteomes" id="UP000799439">
    <property type="component" value="Unassembled WGS sequence"/>
</dbReference>
<dbReference type="CDD" id="cd08022">
    <property type="entry name" value="M28_PSMA_like"/>
    <property type="match status" value="1"/>
</dbReference>
<dbReference type="OrthoDB" id="5841748at2759"/>
<protein>
    <submittedName>
        <fullName evidence="7">Glutamate carboxypeptidase 2</fullName>
    </submittedName>
</protein>
<dbReference type="InterPro" id="IPR007365">
    <property type="entry name" value="TFR-like_dimer_dom"/>
</dbReference>
<keyword evidence="7" id="KW-0645">Protease</keyword>
<dbReference type="InterPro" id="IPR039373">
    <property type="entry name" value="Peptidase_M28B"/>
</dbReference>
<organism evidence="7 8">
    <name type="scientific">Myriangium duriaei CBS 260.36</name>
    <dbReference type="NCBI Taxonomy" id="1168546"/>
    <lineage>
        <taxon>Eukaryota</taxon>
        <taxon>Fungi</taxon>
        <taxon>Dikarya</taxon>
        <taxon>Ascomycota</taxon>
        <taxon>Pezizomycotina</taxon>
        <taxon>Dothideomycetes</taxon>
        <taxon>Dothideomycetidae</taxon>
        <taxon>Myriangiales</taxon>
        <taxon>Myriangiaceae</taxon>
        <taxon>Myriangium</taxon>
    </lineage>
</organism>
<dbReference type="Gene3D" id="1.20.930.40">
    <property type="entry name" value="Transferrin receptor-like, dimerisation domain"/>
    <property type="match status" value="1"/>
</dbReference>
<reference evidence="7" key="1">
    <citation type="journal article" date="2020" name="Stud. Mycol.">
        <title>101 Dothideomycetes genomes: a test case for predicting lifestyles and emergence of pathogens.</title>
        <authorList>
            <person name="Haridas S."/>
            <person name="Albert R."/>
            <person name="Binder M."/>
            <person name="Bloem J."/>
            <person name="Labutti K."/>
            <person name="Salamov A."/>
            <person name="Andreopoulos B."/>
            <person name="Baker S."/>
            <person name="Barry K."/>
            <person name="Bills G."/>
            <person name="Bluhm B."/>
            <person name="Cannon C."/>
            <person name="Castanera R."/>
            <person name="Culley D."/>
            <person name="Daum C."/>
            <person name="Ezra D."/>
            <person name="Gonzalez J."/>
            <person name="Henrissat B."/>
            <person name="Kuo A."/>
            <person name="Liang C."/>
            <person name="Lipzen A."/>
            <person name="Lutzoni F."/>
            <person name="Magnuson J."/>
            <person name="Mondo S."/>
            <person name="Nolan M."/>
            <person name="Ohm R."/>
            <person name="Pangilinan J."/>
            <person name="Park H.-J."/>
            <person name="Ramirez L."/>
            <person name="Alfaro M."/>
            <person name="Sun H."/>
            <person name="Tritt A."/>
            <person name="Yoshinaga Y."/>
            <person name="Zwiers L.-H."/>
            <person name="Turgeon B."/>
            <person name="Goodwin S."/>
            <person name="Spatafora J."/>
            <person name="Crous P."/>
            <person name="Grigoriev I."/>
        </authorList>
    </citation>
    <scope>NUCLEOTIDE SEQUENCE</scope>
    <source>
        <strain evidence="7">CBS 260.36</strain>
    </source>
</reference>
<dbReference type="FunFam" id="3.40.630.10:FF:000101">
    <property type="entry name" value="N-acetylated alpha-linked acidic dipeptidase like 1"/>
    <property type="match status" value="1"/>
</dbReference>
<sequence>MMDDDHDKYGSLPIPTYEEAIASRPSSSQTHTGPEEVSDDAERQGLLGQPAPSGRGRYHAPTVESVRSSMDSDMYLPEVTGAEDEAELVRRDMEEMEFMDADHSPSRLRSGLSKRFSSLTHSLSAIRLPSFRIIPRAWSCPTPSFPEGLAIPLSVIARLFGLAVIGVSVYLLFAFNIIPTRSQAVYQYDPESVRAFVQATAIKRGDHVRDSLHYITSFDHVAGTEGDLFLAKWMHEKWEQAGIDKVVDEEYYVYLNYPTPDGRMVRILDPPEFRKDLALEEDNVFKGTGESQQQTLVWHGSSRSGNVTGHLVYANGGSREDFQKLKDMGINVNGSIALVRYYGTQDDRALKVKAAELAGAVGCLIYSDPKDDGFAQGKVYPDGPWRPADSVQRGSVGLMSWVLGDYLTPGWESNKKAKRISEINNPGLNNIPSLPLSWRDAQALLQAIHGKGSRVPDDWVGSVPDVQQWWTGSNDGPTVWLQNLQDENKQQTIWNVHGTIQGVETPQERVLVGNHRDAWCFGAVDPGSGSAVLMEVVAILGLLVERGWRPLRSIDFFSWDAEEYNMMGSTEFVEGHIELLRTNAVGYLNVDVGVSGSQFRAAASPLLERMVVDVLNRVEDPIKNKTLGVLWNEQNSQIEGLGSGSDYVAFQDLAGVSSLDFGFTGPKHGYPYHSCYDDFEWMEKFGDPTFDYHRSLAQVWALLILEMADRPILPYDISRYAEVVQTYIDKLQHDSASMKVDIEPLRNAANLLVDNAQKFHLFEAHWSREVMARGSMESNALAVERHKFNAKLSNFDKDLLDLPGMFPGDEKEQHGVPGREQFKHIIFGPQAWSRYDEAYFPAVRDALDAGDKEATQHHINKAARIIERAAKRLLE</sequence>
<keyword evidence="8" id="KW-1185">Reference proteome</keyword>
<dbReference type="CDD" id="cd02121">
    <property type="entry name" value="PA_GCPII_like"/>
    <property type="match status" value="1"/>
</dbReference>
<proteinExistence type="inferred from homology"/>